<dbReference type="InterPro" id="IPR013976">
    <property type="entry name" value="HDOD"/>
</dbReference>
<dbReference type="InterPro" id="IPR052340">
    <property type="entry name" value="RNase_Y/CdgJ"/>
</dbReference>
<dbReference type="InterPro" id="IPR014408">
    <property type="entry name" value="dGMP_Pdiesterase_EAL/HD-GYP"/>
</dbReference>
<keyword evidence="3" id="KW-1185">Reference proteome</keyword>
<comment type="caution">
    <text evidence="2">The sequence shown here is derived from an EMBL/GenBank/DDBJ whole genome shotgun (WGS) entry which is preliminary data.</text>
</comment>
<dbReference type="Pfam" id="PF08668">
    <property type="entry name" value="HDOD"/>
    <property type="match status" value="1"/>
</dbReference>
<gene>
    <name evidence="2" type="ORF">SBW85_04015</name>
</gene>
<accession>A0ABU4IHB3</accession>
<dbReference type="InterPro" id="IPR035919">
    <property type="entry name" value="EAL_sf"/>
</dbReference>
<protein>
    <submittedName>
        <fullName evidence="2">HDOD domain-containing protein</fullName>
    </submittedName>
</protein>
<dbReference type="Gene3D" id="3.20.20.450">
    <property type="entry name" value="EAL domain"/>
    <property type="match status" value="1"/>
</dbReference>
<reference evidence="2 3" key="1">
    <citation type="submission" date="2023-11" db="EMBL/GenBank/DDBJ databases">
        <title>Plant-associative lifestyle of Vibrio porteresiae and its evolutionary dynamics.</title>
        <authorList>
            <person name="Rameshkumar N."/>
            <person name="Kirti K."/>
        </authorList>
    </citation>
    <scope>NUCLEOTIDE SEQUENCE [LARGE SCALE GENOMIC DNA]</scope>
    <source>
        <strain evidence="2 3">MSSRF60</strain>
    </source>
</reference>
<dbReference type="PROSITE" id="PS51833">
    <property type="entry name" value="HDOD"/>
    <property type="match status" value="1"/>
</dbReference>
<dbReference type="RefSeq" id="WP_171137896.1">
    <property type="nucleotide sequence ID" value="NZ_AP024893.1"/>
</dbReference>
<dbReference type="PIRSF" id="PIRSF003180">
    <property type="entry name" value="DiGMPpdiest_YuxH"/>
    <property type="match status" value="1"/>
</dbReference>
<dbReference type="Proteomes" id="UP001272325">
    <property type="component" value="Unassembled WGS sequence"/>
</dbReference>
<feature type="domain" description="HDOD" evidence="1">
    <location>
        <begin position="202"/>
        <end position="389"/>
    </location>
</feature>
<evidence type="ECO:0000313" key="3">
    <source>
        <dbReference type="Proteomes" id="UP001272325"/>
    </source>
</evidence>
<dbReference type="SUPFAM" id="SSF141868">
    <property type="entry name" value="EAL domain-like"/>
    <property type="match status" value="1"/>
</dbReference>
<sequence length="413" mass="47594">MSFTYIARRPIFNRKQNTVGYELLFSEGENNAFPDSSDVPSYSSHKCIDEFINSNINTNYHSSRCFIHFSYKSLIHLVPMSLPKDKIVIEILETCIPTDELLSAIIHLNRNGYLISCDEFVLSNKWTAFKPYIQIVNIDVAHRNIKDTCNFIRKLRSIGSKCILLAKNIENKEQFDQVQNVGCRFFHGEFFTKSQKNKSENMEPEQVSALNLFAEICKNQVNFNTVEKIIEQDITMSFKLLSFVNSLSIRLKQPISSFKQALVYLGEERLKMFVSMIAASYMSNRKPFELYKLSMQRAQFCLQMSKHSHFRDYQTFAFMIGMSSLLDAMLDNTLELILEAIPLSDDIKNSLLQKNGPIGDLIILAEHYEQANWKGIGQQCSKLDIQVSEVYDAMEEAKIWSCEVFQAIQSINV</sequence>
<dbReference type="Gene3D" id="1.10.3210.10">
    <property type="entry name" value="Hypothetical protein af1432"/>
    <property type="match status" value="1"/>
</dbReference>
<dbReference type="PANTHER" id="PTHR33525">
    <property type="match status" value="1"/>
</dbReference>
<dbReference type="PANTHER" id="PTHR33525:SF4">
    <property type="entry name" value="CYCLIC DI-GMP PHOSPHODIESTERASE CDGJ"/>
    <property type="match status" value="1"/>
</dbReference>
<evidence type="ECO:0000259" key="1">
    <source>
        <dbReference type="PROSITE" id="PS51833"/>
    </source>
</evidence>
<proteinExistence type="predicted"/>
<name>A0ABU4IHB3_9VIBR</name>
<dbReference type="SUPFAM" id="SSF109604">
    <property type="entry name" value="HD-domain/PDEase-like"/>
    <property type="match status" value="1"/>
</dbReference>
<organism evidence="2 3">
    <name type="scientific">Vibrio plantisponsor</name>
    <dbReference type="NCBI Taxonomy" id="664643"/>
    <lineage>
        <taxon>Bacteria</taxon>
        <taxon>Pseudomonadati</taxon>
        <taxon>Pseudomonadota</taxon>
        <taxon>Gammaproteobacteria</taxon>
        <taxon>Vibrionales</taxon>
        <taxon>Vibrionaceae</taxon>
        <taxon>Vibrio</taxon>
    </lineage>
</organism>
<dbReference type="EMBL" id="JAWRCN010000001">
    <property type="protein sequence ID" value="MDW6016935.1"/>
    <property type="molecule type" value="Genomic_DNA"/>
</dbReference>
<evidence type="ECO:0000313" key="2">
    <source>
        <dbReference type="EMBL" id="MDW6016935.1"/>
    </source>
</evidence>